<dbReference type="OrthoDB" id="1094829at2"/>
<sequence>MKKLFLIGLFGAVCLSACKKAVELTYQSPDNIYFDFTDPKDEEKRVDSFFYSFALFPEKSFDTILLPVRISGMRKPVDRKFKLTVIDSATTAVAGTHYKALEPEYIIPADSGTAKVPIIIYSKDPALLAGAVKIKLRLAATKDFAVSTVEFDTAKVIFSNRLEQPVWWNTWASELGAYSRVKHELFIRTSGTIELPAAFNAEVLPKTLYHTRRFRSFLNDPISWVAANPSEGYTVEDIGGGKYNFFSITNPEKKYVLELNPADNKYYFRDENGNRIV</sequence>
<evidence type="ECO:0000313" key="2">
    <source>
        <dbReference type="Proteomes" id="UP000185003"/>
    </source>
</evidence>
<dbReference type="STRING" id="536979.SAMN04488055_0569"/>
<name>A0A1N6DB67_9BACT</name>
<evidence type="ECO:0008006" key="3">
    <source>
        <dbReference type="Google" id="ProtNLM"/>
    </source>
</evidence>
<keyword evidence="2" id="KW-1185">Reference proteome</keyword>
<evidence type="ECO:0000313" key="1">
    <source>
        <dbReference type="EMBL" id="SIN68058.1"/>
    </source>
</evidence>
<dbReference type="RefSeq" id="WP_159442202.1">
    <property type="nucleotide sequence ID" value="NZ_FSRA01000001.1"/>
</dbReference>
<dbReference type="Pfam" id="PF16132">
    <property type="entry name" value="DUF4843"/>
    <property type="match status" value="1"/>
</dbReference>
<gene>
    <name evidence="1" type="ORF">SAMN04488055_0569</name>
</gene>
<dbReference type="EMBL" id="FSRA01000001">
    <property type="protein sequence ID" value="SIN68058.1"/>
    <property type="molecule type" value="Genomic_DNA"/>
</dbReference>
<dbReference type="AlphaFoldDB" id="A0A1N6DB67"/>
<accession>A0A1N6DB67</accession>
<reference evidence="1 2" key="1">
    <citation type="submission" date="2016-11" db="EMBL/GenBank/DDBJ databases">
        <authorList>
            <person name="Jaros S."/>
            <person name="Januszkiewicz K."/>
            <person name="Wedrychowicz H."/>
        </authorList>
    </citation>
    <scope>NUCLEOTIDE SEQUENCE [LARGE SCALE GENOMIC DNA]</scope>
    <source>
        <strain evidence="1 2">DSM 24787</strain>
    </source>
</reference>
<protein>
    <recommendedName>
        <fullName evidence="3">DUF4843 domain-containing protein</fullName>
    </recommendedName>
</protein>
<organism evidence="1 2">
    <name type="scientific">Chitinophaga niabensis</name>
    <dbReference type="NCBI Taxonomy" id="536979"/>
    <lineage>
        <taxon>Bacteria</taxon>
        <taxon>Pseudomonadati</taxon>
        <taxon>Bacteroidota</taxon>
        <taxon>Chitinophagia</taxon>
        <taxon>Chitinophagales</taxon>
        <taxon>Chitinophagaceae</taxon>
        <taxon>Chitinophaga</taxon>
    </lineage>
</organism>
<proteinExistence type="predicted"/>
<dbReference type="InterPro" id="IPR032299">
    <property type="entry name" value="DUF4843"/>
</dbReference>
<dbReference type="Proteomes" id="UP000185003">
    <property type="component" value="Unassembled WGS sequence"/>
</dbReference>